<name>A0ABQ3ZYP7_9ACTN</name>
<reference evidence="1 2" key="1">
    <citation type="submission" date="2021-01" db="EMBL/GenBank/DDBJ databases">
        <title>Whole genome shotgun sequence of Actinoplanes humidus NBRC 14915.</title>
        <authorList>
            <person name="Komaki H."/>
            <person name="Tamura T."/>
        </authorList>
    </citation>
    <scope>NUCLEOTIDE SEQUENCE [LARGE SCALE GENOMIC DNA]</scope>
    <source>
        <strain evidence="1 2">NBRC 14915</strain>
    </source>
</reference>
<keyword evidence="2" id="KW-1185">Reference proteome</keyword>
<comment type="caution">
    <text evidence="1">The sequence shown here is derived from an EMBL/GenBank/DDBJ whole genome shotgun (WGS) entry which is preliminary data.</text>
</comment>
<gene>
    <name evidence="1" type="ORF">Ahu01nite_068380</name>
</gene>
<dbReference type="Proteomes" id="UP000603200">
    <property type="component" value="Unassembled WGS sequence"/>
</dbReference>
<dbReference type="EMBL" id="BOMN01000097">
    <property type="protein sequence ID" value="GIE23736.1"/>
    <property type="molecule type" value="Genomic_DNA"/>
</dbReference>
<evidence type="ECO:0000313" key="2">
    <source>
        <dbReference type="Proteomes" id="UP000603200"/>
    </source>
</evidence>
<organism evidence="1 2">
    <name type="scientific">Winogradskya humida</name>
    <dbReference type="NCBI Taxonomy" id="113566"/>
    <lineage>
        <taxon>Bacteria</taxon>
        <taxon>Bacillati</taxon>
        <taxon>Actinomycetota</taxon>
        <taxon>Actinomycetes</taxon>
        <taxon>Micromonosporales</taxon>
        <taxon>Micromonosporaceae</taxon>
        <taxon>Winogradskya</taxon>
    </lineage>
</organism>
<proteinExistence type="predicted"/>
<sequence>MDSLLLMTSLDETIAAALDLARAARWQMALRLLDAVQPVGESDRRRMAVAAVEVALESDWFAGTALTAGRLAGADREGAAEGPGGSGWDLEFLRLRHDYLRQVTGAGGQEPRLRERAGELAQKAPDAVRRGWARMYLGLITDNVFGEREAAPAHYAAALDAGDDLLTREALRHLGDHDRERGDLVSARARWERATELGARHGLVCGTLSQQMLLAELARETGDEAGAVRLATEIARWADAIGASRLTDQARTFLANDSVV</sequence>
<accession>A0ABQ3ZYP7</accession>
<protein>
    <recommendedName>
        <fullName evidence="3">Tetratricopeptide repeat protein</fullName>
    </recommendedName>
</protein>
<evidence type="ECO:0000313" key="1">
    <source>
        <dbReference type="EMBL" id="GIE23736.1"/>
    </source>
</evidence>
<evidence type="ECO:0008006" key="3">
    <source>
        <dbReference type="Google" id="ProtNLM"/>
    </source>
</evidence>